<reference evidence="1" key="2">
    <citation type="submission" date="2017-11" db="EMBL/GenBank/DDBJ databases">
        <title>Coralsnake Venomics: Analyses of Venom Gland Transcriptomes and Proteomes of Six Brazilian Taxa.</title>
        <authorList>
            <person name="Aird S.D."/>
            <person name="Jorge da Silva N."/>
            <person name="Qiu L."/>
            <person name="Villar-Briones A."/>
            <person name="Aparecida-Saddi V."/>
            <person name="Campos-Telles M.P."/>
            <person name="Grau M."/>
            <person name="Mikheyev A.S."/>
        </authorList>
    </citation>
    <scope>NUCLEOTIDE SEQUENCE</scope>
    <source>
        <tissue evidence="1">Venom_gland</tissue>
    </source>
</reference>
<accession>A0A2D4FX19</accession>
<name>A0A2D4FX19_MICCO</name>
<reference evidence="1" key="1">
    <citation type="submission" date="2017-07" db="EMBL/GenBank/DDBJ databases">
        <authorList>
            <person name="Mikheyev A."/>
            <person name="Grau M."/>
        </authorList>
    </citation>
    <scope>NUCLEOTIDE SEQUENCE</scope>
    <source>
        <tissue evidence="1">Venom_gland</tissue>
    </source>
</reference>
<dbReference type="EMBL" id="IACJ01092316">
    <property type="protein sequence ID" value="LAA52047.1"/>
    <property type="molecule type" value="Transcribed_RNA"/>
</dbReference>
<dbReference type="AlphaFoldDB" id="A0A2D4FX19"/>
<organism evidence="1">
    <name type="scientific">Micrurus corallinus</name>
    <name type="common">Brazilian coral snake</name>
    <dbReference type="NCBI Taxonomy" id="54390"/>
    <lineage>
        <taxon>Eukaryota</taxon>
        <taxon>Metazoa</taxon>
        <taxon>Chordata</taxon>
        <taxon>Craniata</taxon>
        <taxon>Vertebrata</taxon>
        <taxon>Euteleostomi</taxon>
        <taxon>Lepidosauria</taxon>
        <taxon>Squamata</taxon>
        <taxon>Bifurcata</taxon>
        <taxon>Unidentata</taxon>
        <taxon>Episquamata</taxon>
        <taxon>Toxicofera</taxon>
        <taxon>Serpentes</taxon>
        <taxon>Colubroidea</taxon>
        <taxon>Elapidae</taxon>
        <taxon>Elapinae</taxon>
        <taxon>Micrurus</taxon>
    </lineage>
</organism>
<sequence>MGSISRVGRRKIAFQSDQFPTLKFFQNGLALDTKGAILGFKVEKGKGGESVMEVGNLTFKITLLKYNKTMLSEGKLRVAHPCSRIMVNLLYFFSEATIKSVRIELKQILFPKQNE</sequence>
<protein>
    <submittedName>
        <fullName evidence="1">Uncharacterized protein</fullName>
    </submittedName>
</protein>
<evidence type="ECO:0000313" key="1">
    <source>
        <dbReference type="EMBL" id="LAA52047.1"/>
    </source>
</evidence>
<proteinExistence type="predicted"/>